<evidence type="ECO:0000313" key="2">
    <source>
        <dbReference type="Proteomes" id="UP000262325"/>
    </source>
</evidence>
<dbReference type="OMA" id="YIDHANI"/>
<accession>A0A3D5QB27</accession>
<evidence type="ECO:0000313" key="1">
    <source>
        <dbReference type="EMBL" id="HCW93041.1"/>
    </source>
</evidence>
<dbReference type="RefSeq" id="WP_013885261.1">
    <property type="nucleotide sequence ID" value="NZ_JAAZVV010000008.1"/>
</dbReference>
<dbReference type="InterPro" id="IPR036079">
    <property type="entry name" value="ATPase_csu/dsu_sf"/>
</dbReference>
<gene>
    <name evidence="1" type="ORF">DHM44_05110</name>
</gene>
<dbReference type="EMBL" id="DPPF01000103">
    <property type="protein sequence ID" value="HCW93041.1"/>
    <property type="molecule type" value="Genomic_DNA"/>
</dbReference>
<dbReference type="AlphaFoldDB" id="A0A3D5QB27"/>
<dbReference type="SUPFAM" id="SSF103486">
    <property type="entry name" value="V-type ATP synthase subunit C"/>
    <property type="match status" value="1"/>
</dbReference>
<sequence length="265" mass="31681">MKNSVIKFSGKNYPTEYLVSRLMTRLYQDYPKRGAKEIMWVHSNMNAKLTDMFYPFFAVMELKRVINILRYKFFRGTDKKIEEVFEESLLTEELKKFFIKVDSLKKIKDELPEKVPILKMLVLKKEYEFFGEMEDDIYSEAYSFLLNSAKNKIIKSFMRRYIDHANIRQTYKVMKWNLEKSHIIKGGFLDRETFIKIIEKGDKRDLYAFLDSYLDGGFSESDVGILDILLIENMLDSLREFRLGNNYKGFILYYLWNCHYKAVTA</sequence>
<comment type="caution">
    <text evidence="1">The sequence shown here is derived from an EMBL/GenBank/DDBJ whole genome shotgun (WGS) entry which is preliminary data.</text>
</comment>
<feature type="non-terminal residue" evidence="1">
    <location>
        <position position="265"/>
    </location>
</feature>
<protein>
    <recommendedName>
        <fullName evidence="3">V-type ATPase subunit</fullName>
    </recommendedName>
</protein>
<name>A0A3D5QB27_FLESI</name>
<dbReference type="Proteomes" id="UP000262325">
    <property type="component" value="Unassembled WGS sequence"/>
</dbReference>
<evidence type="ECO:0008006" key="3">
    <source>
        <dbReference type="Google" id="ProtNLM"/>
    </source>
</evidence>
<reference evidence="1 2" key="1">
    <citation type="journal article" date="2018" name="Nat. Biotechnol.">
        <title>A standardized bacterial taxonomy based on genome phylogeny substantially revises the tree of life.</title>
        <authorList>
            <person name="Parks D.H."/>
            <person name="Chuvochina M."/>
            <person name="Waite D.W."/>
            <person name="Rinke C."/>
            <person name="Skarshewski A."/>
            <person name="Chaumeil P.A."/>
            <person name="Hugenholtz P."/>
        </authorList>
    </citation>
    <scope>NUCLEOTIDE SEQUENCE [LARGE SCALE GENOMIC DNA]</scope>
    <source>
        <strain evidence="1">UBA8672</strain>
    </source>
</reference>
<proteinExistence type="predicted"/>
<organism evidence="1 2">
    <name type="scientific">Flexistipes sinusarabici</name>
    <dbReference type="NCBI Taxonomy" id="2352"/>
    <lineage>
        <taxon>Bacteria</taxon>
        <taxon>Pseudomonadati</taxon>
        <taxon>Deferribacterota</taxon>
        <taxon>Deferribacteres</taxon>
        <taxon>Deferribacterales</taxon>
        <taxon>Flexistipitaceae</taxon>
        <taxon>Flexistipes</taxon>
    </lineage>
</organism>